<feature type="repeat" description="WD" evidence="5">
    <location>
        <begin position="171"/>
        <end position="216"/>
    </location>
</feature>
<comment type="similarity">
    <text evidence="2 6">Belongs to the WD repeat IPI3/WDR18 family.</text>
</comment>
<evidence type="ECO:0000256" key="3">
    <source>
        <dbReference type="ARBA" id="ARBA00022574"/>
    </source>
</evidence>
<dbReference type="Pfam" id="PF00400">
    <property type="entry name" value="WD40"/>
    <property type="match status" value="2"/>
</dbReference>
<dbReference type="PANTHER" id="PTHR18763">
    <property type="entry name" value="WD-REPEAT PROTEIN 18"/>
    <property type="match status" value="1"/>
</dbReference>
<dbReference type="OrthoDB" id="756370at2759"/>
<evidence type="ECO:0000256" key="6">
    <source>
        <dbReference type="RuleBase" id="RU369067"/>
    </source>
</evidence>
<keyword evidence="6" id="KW-0698">rRNA processing</keyword>
<comment type="function">
    <text evidence="1 6">Component of the RIX1 complex required for processing of ITS2 sequences from 35S pre-rRNA.</text>
</comment>
<comment type="subunit">
    <text evidence="6">Component of the RIX1 complex, composed of IPI1, RIX1/IPI2 and IPI3 in a 1:2:2 stoichiometry. The complex interacts (via RIX1) with MDN1 (via its hexameric AAA ATPase ring) and the pre-60S ribosome particles.</text>
</comment>
<keyword evidence="8" id="KW-1185">Reference proteome</keyword>
<keyword evidence="3 5" id="KW-0853">WD repeat</keyword>
<dbReference type="InterPro" id="IPR045227">
    <property type="entry name" value="WDR18/Ipi3/RID3"/>
</dbReference>
<evidence type="ECO:0000256" key="4">
    <source>
        <dbReference type="ARBA" id="ARBA00022737"/>
    </source>
</evidence>
<dbReference type="InterPro" id="IPR001680">
    <property type="entry name" value="WD40_rpt"/>
</dbReference>
<keyword evidence="6" id="KW-0539">Nucleus</keyword>
<protein>
    <recommendedName>
        <fullName evidence="6">Pre-rRNA-processing protein IPI3</fullName>
    </recommendedName>
</protein>
<dbReference type="GO" id="GO:0005656">
    <property type="term" value="C:nuclear pre-replicative complex"/>
    <property type="evidence" value="ECO:0007669"/>
    <property type="project" value="TreeGrafter"/>
</dbReference>
<dbReference type="AlphaFoldDB" id="A0A9P4YTK9"/>
<comment type="subcellular location">
    <subcellularLocation>
        <location evidence="6">Nucleus</location>
    </subcellularLocation>
</comment>
<evidence type="ECO:0000313" key="8">
    <source>
        <dbReference type="Proteomes" id="UP000749293"/>
    </source>
</evidence>
<dbReference type="InterPro" id="IPR015943">
    <property type="entry name" value="WD40/YVTN_repeat-like_dom_sf"/>
</dbReference>
<proteinExistence type="inferred from homology"/>
<organism evidence="7 8">
    <name type="scientific">Geosmithia morbida</name>
    <dbReference type="NCBI Taxonomy" id="1094350"/>
    <lineage>
        <taxon>Eukaryota</taxon>
        <taxon>Fungi</taxon>
        <taxon>Dikarya</taxon>
        <taxon>Ascomycota</taxon>
        <taxon>Pezizomycotina</taxon>
        <taxon>Sordariomycetes</taxon>
        <taxon>Hypocreomycetidae</taxon>
        <taxon>Hypocreales</taxon>
        <taxon>Bionectriaceae</taxon>
        <taxon>Geosmithia</taxon>
    </lineage>
</organism>
<accession>A0A9P4YTK9</accession>
<evidence type="ECO:0000313" key="7">
    <source>
        <dbReference type="EMBL" id="KAF4122871.1"/>
    </source>
</evidence>
<dbReference type="InterPro" id="IPR036322">
    <property type="entry name" value="WD40_repeat_dom_sf"/>
</dbReference>
<feature type="repeat" description="WD" evidence="5">
    <location>
        <begin position="125"/>
        <end position="153"/>
    </location>
</feature>
<evidence type="ECO:0000256" key="5">
    <source>
        <dbReference type="PROSITE-ProRule" id="PRU00221"/>
    </source>
</evidence>
<gene>
    <name evidence="7" type="ORF">GMORB2_7178</name>
</gene>
<dbReference type="FunFam" id="2.130.10.10:FF:000929">
    <property type="entry name" value="Ribosomal assembly complex component Ipi3"/>
    <property type="match status" value="1"/>
</dbReference>
<name>A0A9P4YTK9_9HYPO</name>
<evidence type="ECO:0000256" key="1">
    <source>
        <dbReference type="ARBA" id="ARBA00002355"/>
    </source>
</evidence>
<dbReference type="PROSITE" id="PS50082">
    <property type="entry name" value="WD_REPEATS_2"/>
    <property type="match status" value="2"/>
</dbReference>
<dbReference type="SMART" id="SM00320">
    <property type="entry name" value="WD40"/>
    <property type="match status" value="4"/>
</dbReference>
<dbReference type="GO" id="GO:0120330">
    <property type="term" value="C:rixosome complex"/>
    <property type="evidence" value="ECO:0007669"/>
    <property type="project" value="UniProtKB-UniRule"/>
</dbReference>
<dbReference type="Proteomes" id="UP000749293">
    <property type="component" value="Unassembled WGS sequence"/>
</dbReference>
<dbReference type="GO" id="GO:0006261">
    <property type="term" value="P:DNA-templated DNA replication"/>
    <property type="evidence" value="ECO:0007669"/>
    <property type="project" value="TreeGrafter"/>
</dbReference>
<evidence type="ECO:0000256" key="2">
    <source>
        <dbReference type="ARBA" id="ARBA00010143"/>
    </source>
</evidence>
<dbReference type="GO" id="GO:0006364">
    <property type="term" value="P:rRNA processing"/>
    <property type="evidence" value="ECO:0007669"/>
    <property type="project" value="UniProtKB-UniRule"/>
</dbReference>
<dbReference type="GeneID" id="55973401"/>
<dbReference type="PANTHER" id="PTHR18763:SF0">
    <property type="entry name" value="WD REPEAT-CONTAINING PROTEIN 18"/>
    <property type="match status" value="1"/>
</dbReference>
<dbReference type="SUPFAM" id="SSF50978">
    <property type="entry name" value="WD40 repeat-like"/>
    <property type="match status" value="1"/>
</dbReference>
<sequence>MLSEGFFSSICGPPIAANTAISKDIGIYSQVLAPTYTVKATFKKSSCPRHGLAVSSSHIFAIQDQKAQLHVYSRARGSQEVLVSFAERIRSIALTGNTLILGTTEGRLILWETCTGRQVTTPPCHVQPISCIAVTPHHVLSASEDSNINVWSLTRLLELDAQIESEPDLVLSNHRGAIVDLVAASSANPESSICVSASKDKTCIIWNYQTGQVLRTLLFPTPPLCISMDPCARALYVGSSGGTVYLVDLFGDKPLLGYRAQEPPSIVVQVNEPLAVAEDDAGEMNCIAGNYDGTSILTGHANGRILRWNLAPSGTPMQLANVNAAVTNIIFSPIIPPEEETLPVTVVKPSQTHRLHTFTSKLNEQASTTDSRFTKMFGAQGFSSDTLQKAHMAFSSLDEVDQLETEAEEISIPRISPKLLASMKASTFSPALGT</sequence>
<dbReference type="Gene3D" id="2.130.10.10">
    <property type="entry name" value="YVTN repeat-like/Quinoprotein amine dehydrogenase"/>
    <property type="match status" value="2"/>
</dbReference>
<reference evidence="7" key="1">
    <citation type="submission" date="2020-03" db="EMBL/GenBank/DDBJ databases">
        <title>Site-based positive gene gene selection in Geosmithia morbida across the United States reveals a broad range of putative effectors and factors for local host and environmental adapation.</title>
        <authorList>
            <person name="Onufrak A."/>
            <person name="Murdoch R.W."/>
            <person name="Gazis R."/>
            <person name="Huff M."/>
            <person name="Staton M."/>
            <person name="Klingeman W."/>
            <person name="Hadziabdic D."/>
        </authorList>
    </citation>
    <scope>NUCLEOTIDE SEQUENCE</scope>
    <source>
        <strain evidence="7">1262</strain>
    </source>
</reference>
<keyword evidence="4" id="KW-0677">Repeat</keyword>
<dbReference type="EMBL" id="JAANYQ010000008">
    <property type="protein sequence ID" value="KAF4122871.1"/>
    <property type="molecule type" value="Genomic_DNA"/>
</dbReference>
<comment type="caution">
    <text evidence="7">The sequence shown here is derived from an EMBL/GenBank/DDBJ whole genome shotgun (WGS) entry which is preliminary data.</text>
</comment>
<dbReference type="RefSeq" id="XP_035321523.1">
    <property type="nucleotide sequence ID" value="XM_035469143.1"/>
</dbReference>